<reference evidence="3" key="1">
    <citation type="submission" date="2012-04" db="EMBL/GenBank/DDBJ databases">
        <authorList>
            <person name="Borisov I.G."/>
            <person name="Ivanikova N.V."/>
            <person name="Pinevich A.V."/>
        </authorList>
    </citation>
    <scope>NUCLEOTIDE SEQUENCE</scope>
    <source>
        <strain evidence="3">CALU 1027</strain>
    </source>
</reference>
<dbReference type="EMBL" id="AJTX02000010">
    <property type="protein sequence ID" value="KKI98264.1"/>
    <property type="molecule type" value="Genomic_DNA"/>
</dbReference>
<evidence type="ECO:0000256" key="1">
    <source>
        <dbReference type="SAM" id="MobiDB-lite"/>
    </source>
</evidence>
<feature type="transmembrane region" description="Helical" evidence="2">
    <location>
        <begin position="20"/>
        <end position="42"/>
    </location>
</feature>
<evidence type="ECO:0000313" key="4">
    <source>
        <dbReference type="Proteomes" id="UP000034681"/>
    </source>
</evidence>
<gene>
    <name evidence="3" type="ORF">PROH_20475</name>
</gene>
<keyword evidence="2" id="KW-1133">Transmembrane helix</keyword>
<keyword evidence="2" id="KW-0812">Transmembrane</keyword>
<proteinExistence type="predicted"/>
<name>A0A0M2PPT0_PROHO</name>
<dbReference type="Proteomes" id="UP000034681">
    <property type="component" value="Unassembled WGS sequence"/>
</dbReference>
<evidence type="ECO:0000313" key="3">
    <source>
        <dbReference type="EMBL" id="KKI98264.1"/>
    </source>
</evidence>
<organism evidence="3 4">
    <name type="scientific">Prochlorothrix hollandica PCC 9006 = CALU 1027</name>
    <dbReference type="NCBI Taxonomy" id="317619"/>
    <lineage>
        <taxon>Bacteria</taxon>
        <taxon>Bacillati</taxon>
        <taxon>Cyanobacteriota</taxon>
        <taxon>Cyanophyceae</taxon>
        <taxon>Prochlorotrichales</taxon>
        <taxon>Prochlorotrichaceae</taxon>
        <taxon>Prochlorothrix</taxon>
    </lineage>
</organism>
<feature type="region of interest" description="Disordered" evidence="1">
    <location>
        <begin position="81"/>
        <end position="123"/>
    </location>
</feature>
<keyword evidence="4" id="KW-1185">Reference proteome</keyword>
<evidence type="ECO:0000256" key="2">
    <source>
        <dbReference type="SAM" id="Phobius"/>
    </source>
</evidence>
<feature type="compositionally biased region" description="Pro residues" evidence="1">
    <location>
        <begin position="102"/>
        <end position="123"/>
    </location>
</feature>
<comment type="caution">
    <text evidence="3">The sequence shown here is derived from an EMBL/GenBank/DDBJ whole genome shotgun (WGS) entry which is preliminary data.</text>
</comment>
<accession>A0A0M2PPT0</accession>
<evidence type="ECO:0008006" key="5">
    <source>
        <dbReference type="Google" id="ProtNLM"/>
    </source>
</evidence>
<dbReference type="STRING" id="317619.GCA_000332315_03713"/>
<dbReference type="AlphaFoldDB" id="A0A0M2PPT0"/>
<protein>
    <recommendedName>
        <fullName evidence="5">Cell division protein FtsL</fullName>
    </recommendedName>
</protein>
<sequence length="123" mass="13602">MRPRPQHQPLWLWVLRGVQQTSGLTAFLAGGVVVGFYASTVYTQQQWGKAYRQLDDLQRQESQLTSAHEMLRQQLAEEAELPGSGLVAPSPNTILFLEPADPRPAPVSPPEPPAPPQLHPIGY</sequence>
<keyword evidence="2" id="KW-0472">Membrane</keyword>